<dbReference type="InterPro" id="IPR010971">
    <property type="entry name" value="UbiH/COQ6"/>
</dbReference>
<dbReference type="PANTHER" id="PTHR43876">
    <property type="entry name" value="UBIQUINONE BIOSYNTHESIS MONOOXYGENASE COQ6, MITOCHONDRIAL"/>
    <property type="match status" value="1"/>
</dbReference>
<dbReference type="InterPro" id="IPR051205">
    <property type="entry name" value="UbiH/COQ6_monooxygenase"/>
</dbReference>
<dbReference type="GO" id="GO:0110142">
    <property type="term" value="C:ubiquinone biosynthesis complex"/>
    <property type="evidence" value="ECO:0007669"/>
    <property type="project" value="UniProtKB-ARBA"/>
</dbReference>
<reference evidence="9" key="1">
    <citation type="submission" date="2022-12" db="EMBL/GenBank/DDBJ databases">
        <title>Polyphasic identification of a Novel Hot-Spring Cyanobacterium Ocullathermofonsia sinensis gen nov. sp. nov. and Genomic Insights on its Adaptations to the Thermal Habitat.</title>
        <authorList>
            <person name="Daroch M."/>
            <person name="Tang J."/>
            <person name="Jiang Y."/>
        </authorList>
    </citation>
    <scope>NUCLEOTIDE SEQUENCE</scope>
    <source>
        <strain evidence="9">PKUAC-SCTA174</strain>
    </source>
</reference>
<dbReference type="AlphaFoldDB" id="A0A9E8ZDH8"/>
<keyword evidence="6" id="KW-0503">Monooxygenase</keyword>
<dbReference type="Pfam" id="PF01494">
    <property type="entry name" value="FAD_binding_3"/>
    <property type="match status" value="1"/>
</dbReference>
<dbReference type="InterPro" id="IPR002938">
    <property type="entry name" value="FAD-bd"/>
</dbReference>
<dbReference type="PANTHER" id="PTHR43876:SF7">
    <property type="entry name" value="UBIQUINONE BIOSYNTHESIS MONOOXYGENASE COQ6, MITOCHONDRIAL"/>
    <property type="match status" value="1"/>
</dbReference>
<dbReference type="NCBIfam" id="NF005612">
    <property type="entry name" value="PRK07364.1"/>
    <property type="match status" value="1"/>
</dbReference>
<dbReference type="KEGG" id="tsin:OXH18_02130"/>
<dbReference type="SUPFAM" id="SSF51905">
    <property type="entry name" value="FAD/NAD(P)-binding domain"/>
    <property type="match status" value="1"/>
</dbReference>
<name>A0A9E8ZDH8_9CYAN</name>
<keyword evidence="4" id="KW-0274">FAD</keyword>
<evidence type="ECO:0000256" key="2">
    <source>
        <dbReference type="ARBA" id="ARBA00005349"/>
    </source>
</evidence>
<evidence type="ECO:0000256" key="4">
    <source>
        <dbReference type="ARBA" id="ARBA00022827"/>
    </source>
</evidence>
<dbReference type="InterPro" id="IPR018168">
    <property type="entry name" value="Ubi_Hdrlase_CS"/>
</dbReference>
<accession>A0A9E8ZDH8</accession>
<keyword evidence="5" id="KW-0560">Oxidoreductase</keyword>
<dbReference type="EMBL" id="CP113797">
    <property type="protein sequence ID" value="WAL60816.1"/>
    <property type="molecule type" value="Genomic_DNA"/>
</dbReference>
<dbReference type="Proteomes" id="UP001163152">
    <property type="component" value="Chromosome"/>
</dbReference>
<dbReference type="NCBIfam" id="TIGR01988">
    <property type="entry name" value="Ubi-OHases"/>
    <property type="match status" value="1"/>
</dbReference>
<dbReference type="GO" id="GO:0016705">
    <property type="term" value="F:oxidoreductase activity, acting on paired donors, with incorporation or reduction of molecular oxygen"/>
    <property type="evidence" value="ECO:0007669"/>
    <property type="project" value="InterPro"/>
</dbReference>
<keyword evidence="3" id="KW-0285">Flavoprotein</keyword>
<feature type="compositionally biased region" description="Polar residues" evidence="7">
    <location>
        <begin position="18"/>
        <end position="31"/>
    </location>
</feature>
<feature type="region of interest" description="Disordered" evidence="7">
    <location>
        <begin position="1"/>
        <end position="31"/>
    </location>
</feature>
<dbReference type="Gene3D" id="3.50.50.60">
    <property type="entry name" value="FAD/NAD(P)-binding domain"/>
    <property type="match status" value="2"/>
</dbReference>
<dbReference type="InterPro" id="IPR036188">
    <property type="entry name" value="FAD/NAD-bd_sf"/>
</dbReference>
<dbReference type="GO" id="GO:0006744">
    <property type="term" value="P:ubiquinone biosynthetic process"/>
    <property type="evidence" value="ECO:0007669"/>
    <property type="project" value="InterPro"/>
</dbReference>
<feature type="domain" description="FAD-binding" evidence="8">
    <location>
        <begin position="34"/>
        <end position="366"/>
    </location>
</feature>
<evidence type="ECO:0000256" key="3">
    <source>
        <dbReference type="ARBA" id="ARBA00022630"/>
    </source>
</evidence>
<proteinExistence type="inferred from homology"/>
<comment type="cofactor">
    <cofactor evidence="1">
        <name>FAD</name>
        <dbReference type="ChEBI" id="CHEBI:57692"/>
    </cofactor>
</comment>
<keyword evidence="10" id="KW-1185">Reference proteome</keyword>
<evidence type="ECO:0000256" key="5">
    <source>
        <dbReference type="ARBA" id="ARBA00023002"/>
    </source>
</evidence>
<dbReference type="RefSeq" id="WP_268610772.1">
    <property type="nucleotide sequence ID" value="NZ_CP113797.1"/>
</dbReference>
<evidence type="ECO:0000256" key="6">
    <source>
        <dbReference type="ARBA" id="ARBA00023033"/>
    </source>
</evidence>
<dbReference type="FunFam" id="3.50.50.60:FF:000021">
    <property type="entry name" value="Ubiquinone biosynthesis monooxygenase COQ6"/>
    <property type="match status" value="1"/>
</dbReference>
<evidence type="ECO:0000313" key="10">
    <source>
        <dbReference type="Proteomes" id="UP001163152"/>
    </source>
</evidence>
<sequence>MVSSVQHSSLTPSPPARSLSQFSQPPTPNSSSLDYDVTIVGAGIVGLTLACALQNSGLRVALIEANSRDAGLQQRRAYAITLLSGQIFQGLGVWSEILPKITTFQQIRLADADCPMVVNLQPQDVGTEELGYVGEHRVLVAALLKALANAENVTWLCPAKLIDASYGENATLTVSIAGEQQQIKTNLLVAADGSRSPIREAAGIRTQGWQYWQSCVTVVLHPEKSHQNIAREHFWPSGPFATLPLPNNRCQIVLTAPHAEAQHWLEVEEAEFLAELDRRYQGQLGKLELEGPRRLFPVKLMQSDRYVHPRLALVGDAAHCCHPVGGQGLNQGIRDAAALAEVLITAHQQGEDLGSERVLRRYERWRKLENLTILGFTDFLDRFFSNQWWPIVAIRRSGLWIMGRLWPLRFLSLKLMTGLSGRTPALAKRSS</sequence>
<evidence type="ECO:0000256" key="7">
    <source>
        <dbReference type="SAM" id="MobiDB-lite"/>
    </source>
</evidence>
<organism evidence="9 10">
    <name type="scientific">Thermocoleostomius sinensis A174</name>
    <dbReference type="NCBI Taxonomy" id="2016057"/>
    <lineage>
        <taxon>Bacteria</taxon>
        <taxon>Bacillati</taxon>
        <taxon>Cyanobacteriota</taxon>
        <taxon>Cyanophyceae</taxon>
        <taxon>Oculatellales</taxon>
        <taxon>Oculatellaceae</taxon>
        <taxon>Thermocoleostomius</taxon>
    </lineage>
</organism>
<dbReference type="GO" id="GO:0071949">
    <property type="term" value="F:FAD binding"/>
    <property type="evidence" value="ECO:0007669"/>
    <property type="project" value="InterPro"/>
</dbReference>
<evidence type="ECO:0000259" key="8">
    <source>
        <dbReference type="Pfam" id="PF01494"/>
    </source>
</evidence>
<gene>
    <name evidence="9" type="ORF">OXH18_02130</name>
</gene>
<protein>
    <submittedName>
        <fullName evidence="9">FAD-dependent hydroxylase</fullName>
    </submittedName>
</protein>
<comment type="similarity">
    <text evidence="2">Belongs to the UbiH/COQ6 family.</text>
</comment>
<dbReference type="GO" id="GO:0004497">
    <property type="term" value="F:monooxygenase activity"/>
    <property type="evidence" value="ECO:0007669"/>
    <property type="project" value="UniProtKB-KW"/>
</dbReference>
<dbReference type="PROSITE" id="PS01304">
    <property type="entry name" value="UBIH"/>
    <property type="match status" value="1"/>
</dbReference>
<evidence type="ECO:0000313" key="9">
    <source>
        <dbReference type="EMBL" id="WAL60816.1"/>
    </source>
</evidence>
<evidence type="ECO:0000256" key="1">
    <source>
        <dbReference type="ARBA" id="ARBA00001974"/>
    </source>
</evidence>
<feature type="compositionally biased region" description="Polar residues" evidence="7">
    <location>
        <begin position="1"/>
        <end position="11"/>
    </location>
</feature>
<dbReference type="PRINTS" id="PR00420">
    <property type="entry name" value="RNGMNOXGNASE"/>
</dbReference>